<evidence type="ECO:0000256" key="2">
    <source>
        <dbReference type="ARBA" id="ARBA00022695"/>
    </source>
</evidence>
<dbReference type="GO" id="GO:0000820">
    <property type="term" value="P:regulation of glutamine family amino acid metabolic process"/>
    <property type="evidence" value="ECO:0007669"/>
    <property type="project" value="UniProtKB-UniRule"/>
</dbReference>
<evidence type="ECO:0000256" key="3">
    <source>
        <dbReference type="ARBA" id="ARBA00022741"/>
    </source>
</evidence>
<evidence type="ECO:0000313" key="12">
    <source>
        <dbReference type="Proteomes" id="UP000293719"/>
    </source>
</evidence>
<keyword evidence="3 7" id="KW-0547">Nucleotide-binding</keyword>
<dbReference type="PANTHER" id="PTHR30621">
    <property type="entry name" value="GLUTAMINE SYNTHETASE ADENYLYLTRANSFERASE"/>
    <property type="match status" value="1"/>
</dbReference>
<comment type="similarity">
    <text evidence="7">Belongs to the GlnE family.</text>
</comment>
<feature type="domain" description="Glutamate-ammonia ligase adenylyltransferase repeated" evidence="9">
    <location>
        <begin position="65"/>
        <end position="315"/>
    </location>
</feature>
<dbReference type="EMBL" id="CP036532">
    <property type="protein sequence ID" value="QBK30114.1"/>
    <property type="molecule type" value="Genomic_DNA"/>
</dbReference>
<feature type="region of interest" description="Disordered" evidence="8">
    <location>
        <begin position="1"/>
        <end position="23"/>
    </location>
</feature>
<feature type="domain" description="PII-uridylyltransferase/Glutamine-synthetase adenylyltransferase" evidence="10">
    <location>
        <begin position="337"/>
        <end position="477"/>
    </location>
</feature>
<dbReference type="InterPro" id="IPR023057">
    <property type="entry name" value="GlnE"/>
</dbReference>
<evidence type="ECO:0000313" key="11">
    <source>
        <dbReference type="EMBL" id="QBK30114.1"/>
    </source>
</evidence>
<dbReference type="Pfam" id="PF08335">
    <property type="entry name" value="GlnD_UR_UTase"/>
    <property type="match status" value="1"/>
</dbReference>
<dbReference type="GO" id="GO:0047388">
    <property type="term" value="F:[glutamine synthetase]-adenylyl-L-tyrosine phosphorylase activity"/>
    <property type="evidence" value="ECO:0007669"/>
    <property type="project" value="UniProtKB-EC"/>
</dbReference>
<name>A0A4P6V0G3_9HYPH</name>
<keyword evidence="4 7" id="KW-0067">ATP-binding</keyword>
<evidence type="ECO:0000256" key="1">
    <source>
        <dbReference type="ARBA" id="ARBA00022679"/>
    </source>
</evidence>
<evidence type="ECO:0000256" key="6">
    <source>
        <dbReference type="ARBA" id="ARBA00023268"/>
    </source>
</evidence>
<gene>
    <name evidence="7" type="primary">glnE</name>
    <name evidence="11" type="ORF">E0E05_05555</name>
</gene>
<comment type="catalytic activity">
    <reaction evidence="7">
        <text>[glutamine synthetase]-O(4)-(5'-adenylyl)-L-tyrosine + phosphate = [glutamine synthetase]-L-tyrosine + ADP</text>
        <dbReference type="Rhea" id="RHEA:43716"/>
        <dbReference type="Rhea" id="RHEA-COMP:10660"/>
        <dbReference type="Rhea" id="RHEA-COMP:10661"/>
        <dbReference type="ChEBI" id="CHEBI:43474"/>
        <dbReference type="ChEBI" id="CHEBI:46858"/>
        <dbReference type="ChEBI" id="CHEBI:83624"/>
        <dbReference type="ChEBI" id="CHEBI:456216"/>
        <dbReference type="EC" id="2.7.7.89"/>
    </reaction>
</comment>
<accession>A0A4P6V0G3</accession>
<dbReference type="SUPFAM" id="SSF81593">
    <property type="entry name" value="Nucleotidyltransferase substrate binding subunit/domain"/>
    <property type="match status" value="2"/>
</dbReference>
<dbReference type="Proteomes" id="UP000293719">
    <property type="component" value="Chromosome"/>
</dbReference>
<dbReference type="PANTHER" id="PTHR30621:SF0">
    <property type="entry name" value="BIFUNCTIONAL GLUTAMINE SYNTHETASE ADENYLYLTRANSFERASE_ADENYLYL-REMOVING ENZYME"/>
    <property type="match status" value="1"/>
</dbReference>
<comment type="catalytic activity">
    <reaction evidence="7">
        <text>[glutamine synthetase]-L-tyrosine + ATP = [glutamine synthetase]-O(4)-(5'-adenylyl)-L-tyrosine + diphosphate</text>
        <dbReference type="Rhea" id="RHEA:18589"/>
        <dbReference type="Rhea" id="RHEA-COMP:10660"/>
        <dbReference type="Rhea" id="RHEA-COMP:10661"/>
        <dbReference type="ChEBI" id="CHEBI:30616"/>
        <dbReference type="ChEBI" id="CHEBI:33019"/>
        <dbReference type="ChEBI" id="CHEBI:46858"/>
        <dbReference type="ChEBI" id="CHEBI:83624"/>
        <dbReference type="EC" id="2.7.7.42"/>
    </reaction>
</comment>
<evidence type="ECO:0000256" key="8">
    <source>
        <dbReference type="SAM" id="MobiDB-lite"/>
    </source>
</evidence>
<evidence type="ECO:0000256" key="5">
    <source>
        <dbReference type="ARBA" id="ARBA00022842"/>
    </source>
</evidence>
<dbReference type="GO" id="GO:0000287">
    <property type="term" value="F:magnesium ion binding"/>
    <property type="evidence" value="ECO:0007669"/>
    <property type="project" value="UniProtKB-UniRule"/>
</dbReference>
<feature type="domain" description="Glutamate-ammonia ligase adenylyltransferase repeated" evidence="9">
    <location>
        <begin position="590"/>
        <end position="834"/>
    </location>
</feature>
<comment type="cofactor">
    <cofactor evidence="7">
        <name>Mg(2+)</name>
        <dbReference type="ChEBI" id="CHEBI:18420"/>
    </cofactor>
</comment>
<comment type="function">
    <text evidence="7">Involved in the regulation of glutamine synthetase GlnA, a key enzyme in the process to assimilate ammonia. When cellular nitrogen levels are high, the C-terminal adenylyl transferase (AT) inactivates GlnA by covalent transfer of an adenylyl group from ATP to specific tyrosine residue of GlnA, thus reducing its activity. Conversely, when nitrogen levels are low, the N-terminal adenylyl removase (AR) activates GlnA by removing the adenylyl group by phosphorolysis, increasing its activity. The regulatory region of GlnE binds the signal transduction protein PII (GlnB) which indicates the nitrogen status of the cell.</text>
</comment>
<keyword evidence="12" id="KW-1185">Reference proteome</keyword>
<dbReference type="InterPro" id="IPR013546">
    <property type="entry name" value="PII_UdlTrfase/GS_AdlTrfase"/>
</dbReference>
<dbReference type="SUPFAM" id="SSF81301">
    <property type="entry name" value="Nucleotidyltransferase"/>
    <property type="match status" value="2"/>
</dbReference>
<dbReference type="GO" id="GO:0005524">
    <property type="term" value="F:ATP binding"/>
    <property type="evidence" value="ECO:0007669"/>
    <property type="project" value="UniProtKB-UniRule"/>
</dbReference>
<dbReference type="Gene3D" id="3.30.460.10">
    <property type="entry name" value="Beta Polymerase, domain 2"/>
    <property type="match status" value="2"/>
</dbReference>
<proteinExistence type="inferred from homology"/>
<dbReference type="Pfam" id="PF03710">
    <property type="entry name" value="GlnE"/>
    <property type="match status" value="2"/>
</dbReference>
<dbReference type="EC" id="2.7.7.42" evidence="7"/>
<dbReference type="GO" id="GO:0005829">
    <property type="term" value="C:cytosol"/>
    <property type="evidence" value="ECO:0007669"/>
    <property type="project" value="TreeGrafter"/>
</dbReference>
<dbReference type="CDD" id="cd05401">
    <property type="entry name" value="NT_GlnE_GlnD_like"/>
    <property type="match status" value="2"/>
</dbReference>
<dbReference type="Gene3D" id="1.20.120.1510">
    <property type="match status" value="1"/>
</dbReference>
<evidence type="ECO:0000259" key="9">
    <source>
        <dbReference type="Pfam" id="PF03710"/>
    </source>
</evidence>
<dbReference type="AlphaFoldDB" id="A0A4P6V0G3"/>
<sequence length="997" mass="109719">MMRRQSVSQTVDAQTTTSSPRPIAITDAEAADTCRHVLAEAADKAGLEWLSAALGGKADPWAEFLVGVAGNAPFLAGAMQRHVTHLEKLPDTPVAAFIDEAIAAIDDLARTAFPADVSEQSLSRQLRELKSRAHLFIALGDLSGAHTVEQTTMFLSRLAEAALAAVVNWLLRDLHDRGKLKLANPDDPATGSGLIVLGMGKLGACELNYSSDIDLIVFFEHDAPGLTWDEPYEAGDLLSKALRRLIRIMGERTGDGYVFRTDLRLRPDPGAMPLAISVDAALTYYEARGQNWERAALIKARPVAGDRKAGDDFLRQLTPFIWRKYLDYAAISDVQSIKRQIHAHKGHGRIAIEGHNVKLGRGGIREIEFFVQTQQLIAGGRAPHLRDRRTLEMLNRFAEDGWIAETVRDEMVDAYRFLRRVEHVVQMIGDEQTHTLPETDEAMASVAALMGYPDCDEFRQQLRAQLVMVERHFGALFQEGETLAATAGNLSFTGDDPDPDTLTTLSQLGFERPADMWGVIRTWHFGRYGAVQSQRARERLTNITPALLGAFAGTGQPDAALLRFDAFLKGLPAGIQLFSMLDSNRHLLSLLMTILSAAPRLSEIITKRPLVFDGMLDPAFYEGLPDKDEMADSLTAFLGDARLYEDRLDRLRIFAAEQRFLVGVRFLTGAATAEQMGEALTAIADLVIAEALDAAREEVARRHGQVPGGECCLIALGRLGSREMTAGSDVDLILIYDHPEGAEESDGDKPLAPSQYYARLTQRLIAALSAPTSEGVLYEVDFRLRPSGNKGPLATSLRAFSHYQRDSAWTWEHMALTRARIVAGDAGIGARAEEELRAVLALPSDADKVRADVLSMRARLLRDKAPRGPWDLKRIAGGVMDLDFLAQYWRLVALPKLNLIGSSAAGIFTVLDDAVIGRREREDLQSAAHDYATVGHMLRLCTSEAFEPDNAPRGLVDALCSRLHEPDIGHVEARLESHRERVEEIFHQVIGEPVPEA</sequence>
<evidence type="ECO:0000256" key="4">
    <source>
        <dbReference type="ARBA" id="ARBA00022840"/>
    </source>
</evidence>
<feature type="region of interest" description="Adenylyl removase" evidence="7">
    <location>
        <begin position="1"/>
        <end position="480"/>
    </location>
</feature>
<organism evidence="11 12">
    <name type="scientific">Roseitalea porphyridii</name>
    <dbReference type="NCBI Taxonomy" id="1852022"/>
    <lineage>
        <taxon>Bacteria</taxon>
        <taxon>Pseudomonadati</taxon>
        <taxon>Pseudomonadota</taxon>
        <taxon>Alphaproteobacteria</taxon>
        <taxon>Hyphomicrobiales</taxon>
        <taxon>Ahrensiaceae</taxon>
        <taxon>Roseitalea</taxon>
    </lineage>
</organism>
<dbReference type="GO" id="GO:0008882">
    <property type="term" value="F:[glutamate-ammonia-ligase] adenylyltransferase activity"/>
    <property type="evidence" value="ECO:0007669"/>
    <property type="project" value="UniProtKB-UniRule"/>
</dbReference>
<reference evidence="11 12" key="1">
    <citation type="journal article" date="2017" name="Int. J. Syst. Evol. Microbiol.">
        <title>Roseitalea porphyridii gen. nov., sp. nov., isolated from a red alga, and reclassification of Hoeflea suaedae Chung et al. 2013 as Pseudohoeflea suaedae gen. nov., comb. nov.</title>
        <authorList>
            <person name="Hyeon J.W."/>
            <person name="Jeong S.E."/>
            <person name="Baek K."/>
            <person name="Jeon C.O."/>
        </authorList>
    </citation>
    <scope>NUCLEOTIDE SEQUENCE [LARGE SCALE GENOMIC DNA]</scope>
    <source>
        <strain evidence="11 12">MA7-20</strain>
    </source>
</reference>
<dbReference type="EC" id="2.7.7.89" evidence="7"/>
<dbReference type="HAMAP" id="MF_00802">
    <property type="entry name" value="GlnE"/>
    <property type="match status" value="1"/>
</dbReference>
<keyword evidence="1 7" id="KW-0808">Transferase</keyword>
<dbReference type="KEGG" id="rpod:E0E05_05555"/>
<evidence type="ECO:0000259" key="10">
    <source>
        <dbReference type="Pfam" id="PF08335"/>
    </source>
</evidence>
<evidence type="ECO:0000256" key="7">
    <source>
        <dbReference type="HAMAP-Rule" id="MF_00802"/>
    </source>
</evidence>
<dbReference type="NCBIfam" id="NF010706">
    <property type="entry name" value="PRK14108.1"/>
    <property type="match status" value="1"/>
</dbReference>
<dbReference type="NCBIfam" id="NF008292">
    <property type="entry name" value="PRK11072.1"/>
    <property type="match status" value="1"/>
</dbReference>
<dbReference type="InterPro" id="IPR043519">
    <property type="entry name" value="NT_sf"/>
</dbReference>
<feature type="compositionally biased region" description="Polar residues" evidence="8">
    <location>
        <begin position="1"/>
        <end position="20"/>
    </location>
</feature>
<feature type="region of interest" description="Adenylyl transferase" evidence="7">
    <location>
        <begin position="484"/>
        <end position="997"/>
    </location>
</feature>
<keyword evidence="5 7" id="KW-0460">Magnesium</keyword>
<protein>
    <recommendedName>
        <fullName evidence="7">Bifunctional glutamine synthetase adenylyltransferase/adenylyl-removing enzyme</fullName>
    </recommendedName>
    <alternativeName>
        <fullName evidence="7">ATP:glutamine synthetase adenylyltransferase</fullName>
    </alternativeName>
    <alternativeName>
        <fullName evidence="7">ATase</fullName>
    </alternativeName>
    <domain>
        <recommendedName>
            <fullName evidence="7">Glutamine synthetase adenylyl-L-tyrosine phosphorylase</fullName>
            <ecNumber evidence="7">2.7.7.89</ecNumber>
        </recommendedName>
        <alternativeName>
            <fullName evidence="7">Adenylyl removase</fullName>
            <shortName evidence="7">AR</shortName>
            <shortName evidence="7">AT-N</shortName>
        </alternativeName>
    </domain>
    <domain>
        <recommendedName>
            <fullName evidence="7">Glutamine synthetase adenylyl transferase</fullName>
            <ecNumber evidence="7">2.7.7.42</ecNumber>
        </recommendedName>
        <alternativeName>
            <fullName evidence="7">Adenylyl transferase</fullName>
            <shortName evidence="7">AT</shortName>
            <shortName evidence="7">AT-C</shortName>
        </alternativeName>
    </domain>
</protein>
<dbReference type="InterPro" id="IPR005190">
    <property type="entry name" value="GlnE_rpt_dom"/>
</dbReference>
<keyword evidence="6 7" id="KW-0511">Multifunctional enzyme</keyword>
<dbReference type="Gene3D" id="1.20.120.330">
    <property type="entry name" value="Nucleotidyltransferases domain 2"/>
    <property type="match status" value="2"/>
</dbReference>
<keyword evidence="2 7" id="KW-0548">Nucleotidyltransferase</keyword>